<dbReference type="CDD" id="cd16442">
    <property type="entry name" value="BPL"/>
    <property type="match status" value="1"/>
</dbReference>
<dbReference type="Gene3D" id="2.30.30.100">
    <property type="match status" value="1"/>
</dbReference>
<dbReference type="PANTHER" id="PTHR12835">
    <property type="entry name" value="BIOTIN PROTEIN LIGASE"/>
    <property type="match status" value="1"/>
</dbReference>
<evidence type="ECO:0000256" key="1">
    <source>
        <dbReference type="ARBA" id="ARBA00022598"/>
    </source>
</evidence>
<dbReference type="SUPFAM" id="SSF55681">
    <property type="entry name" value="Class II aaRS and biotin synthetases"/>
    <property type="match status" value="1"/>
</dbReference>
<dbReference type="AlphaFoldDB" id="A0A6B1DXW5"/>
<evidence type="ECO:0000313" key="3">
    <source>
        <dbReference type="EMBL" id="MYD91492.1"/>
    </source>
</evidence>
<name>A0A6B1DXW5_9CHLR</name>
<dbReference type="Pfam" id="PF03099">
    <property type="entry name" value="BPL_LplA_LipB"/>
    <property type="match status" value="1"/>
</dbReference>
<sequence>MDYSVIESSLGNQPIGHTVYSYRRCRSTMDVVHSLAWTHPGGTLVFAEAQTEGRGRHQRKWVDVGGCSIAVSILLRDRLWDGGGNGIPLLSGLAVLEAIEETHPELRDLTLDWPNDVVHAPANSRPHKVAGVLLEAGRDPQGSPYAVLGIGINVNHTPGQLPPIPESRVPPTSLRMVAGCKVSRRRLAVSLCRRLSSRLHRERAEGVQARIWEPRLRTLGHRVSANVPGTSDQLLVGVAERTDRHGSLLVRDADGLLHRLLAGEVTLSAV</sequence>
<dbReference type="PROSITE" id="PS51733">
    <property type="entry name" value="BPL_LPL_CATALYTIC"/>
    <property type="match status" value="1"/>
</dbReference>
<reference evidence="3" key="1">
    <citation type="submission" date="2019-09" db="EMBL/GenBank/DDBJ databases">
        <title>Characterisation of the sponge microbiome using genome-centric metagenomics.</title>
        <authorList>
            <person name="Engelberts J.P."/>
            <person name="Robbins S.J."/>
            <person name="De Goeij J.M."/>
            <person name="Aranda M."/>
            <person name="Bell S.C."/>
            <person name="Webster N.S."/>
        </authorList>
    </citation>
    <scope>NUCLEOTIDE SEQUENCE</scope>
    <source>
        <strain evidence="3">SB0662_bin_9</strain>
    </source>
</reference>
<evidence type="ECO:0000259" key="2">
    <source>
        <dbReference type="PROSITE" id="PS51733"/>
    </source>
</evidence>
<comment type="caution">
    <text evidence="3">The sequence shown here is derived from an EMBL/GenBank/DDBJ whole genome shotgun (WGS) entry which is preliminary data.</text>
</comment>
<protein>
    <submittedName>
        <fullName evidence="3">Biotin--[acetyl-CoA-carboxylase] ligase</fullName>
        <ecNumber evidence="3">6.3.4.15</ecNumber>
    </submittedName>
</protein>
<proteinExistence type="predicted"/>
<dbReference type="PANTHER" id="PTHR12835:SF5">
    <property type="entry name" value="BIOTIN--PROTEIN LIGASE"/>
    <property type="match status" value="1"/>
</dbReference>
<dbReference type="NCBIfam" id="TIGR00121">
    <property type="entry name" value="birA_ligase"/>
    <property type="match status" value="1"/>
</dbReference>
<gene>
    <name evidence="3" type="ORF">F4Y08_14365</name>
</gene>
<dbReference type="Gene3D" id="3.30.930.10">
    <property type="entry name" value="Bira Bifunctional Protein, Domain 2"/>
    <property type="match status" value="1"/>
</dbReference>
<dbReference type="InterPro" id="IPR004143">
    <property type="entry name" value="BPL_LPL_catalytic"/>
</dbReference>
<dbReference type="InterPro" id="IPR045864">
    <property type="entry name" value="aa-tRNA-synth_II/BPL/LPL"/>
</dbReference>
<dbReference type="InterPro" id="IPR004408">
    <property type="entry name" value="Biotin_CoA_COase_ligase"/>
</dbReference>
<keyword evidence="1 3" id="KW-0436">Ligase</keyword>
<dbReference type="SUPFAM" id="SSF50037">
    <property type="entry name" value="C-terminal domain of transcriptional repressors"/>
    <property type="match status" value="1"/>
</dbReference>
<organism evidence="3">
    <name type="scientific">Caldilineaceae bacterium SB0662_bin_9</name>
    <dbReference type="NCBI Taxonomy" id="2605258"/>
    <lineage>
        <taxon>Bacteria</taxon>
        <taxon>Bacillati</taxon>
        <taxon>Chloroflexota</taxon>
        <taxon>Caldilineae</taxon>
        <taxon>Caldilineales</taxon>
        <taxon>Caldilineaceae</taxon>
    </lineage>
</organism>
<accession>A0A6B1DXW5</accession>
<dbReference type="InterPro" id="IPR008988">
    <property type="entry name" value="Transcriptional_repressor_C"/>
</dbReference>
<feature type="domain" description="BPL/LPL catalytic" evidence="2">
    <location>
        <begin position="4"/>
        <end position="203"/>
    </location>
</feature>
<dbReference type="EMBL" id="VXPY01000098">
    <property type="protein sequence ID" value="MYD91492.1"/>
    <property type="molecule type" value="Genomic_DNA"/>
</dbReference>
<dbReference type="EC" id="6.3.4.15" evidence="3"/>
<dbReference type="GO" id="GO:0005737">
    <property type="term" value="C:cytoplasm"/>
    <property type="evidence" value="ECO:0007669"/>
    <property type="project" value="TreeGrafter"/>
</dbReference>
<dbReference type="GO" id="GO:0004077">
    <property type="term" value="F:biotin--[biotin carboxyl-carrier protein] ligase activity"/>
    <property type="evidence" value="ECO:0007669"/>
    <property type="project" value="UniProtKB-EC"/>
</dbReference>